<dbReference type="PROSITE" id="PS50005">
    <property type="entry name" value="TPR"/>
    <property type="match status" value="1"/>
</dbReference>
<keyword evidence="2 3" id="KW-0802">TPR repeat</keyword>
<proteinExistence type="predicted"/>
<name>A0ABS5FXZ5_9BRAD</name>
<dbReference type="InterPro" id="IPR011990">
    <property type="entry name" value="TPR-like_helical_dom_sf"/>
</dbReference>
<dbReference type="PANTHER" id="PTHR44858:SF1">
    <property type="entry name" value="UDP-N-ACETYLGLUCOSAMINE--PEPTIDE N-ACETYLGLUCOSAMINYLTRANSFERASE SPINDLY-RELATED"/>
    <property type="match status" value="1"/>
</dbReference>
<gene>
    <name evidence="4" type="ORF">JQ615_40930</name>
</gene>
<dbReference type="InterPro" id="IPR019734">
    <property type="entry name" value="TPR_rpt"/>
</dbReference>
<evidence type="ECO:0000256" key="2">
    <source>
        <dbReference type="ARBA" id="ARBA00022803"/>
    </source>
</evidence>
<sequence>MSHYRGPVTKESMGPARLYWEKALALDPTSAALNAMLGFIYCLDARFGWWDDRETALGKACTYADKALELEPANADAYRTSSVVLLAQGRYDEAVVDAKRSVELAPGSADVAELASFVLASSGFPEDAVILIEKAMALSPNYPPAYLGIFGNAYRLSGRIVEAIAAFKAYNAGHPGFGLADLVISYQENGQADEAKQSAERLLAARRNFTIASWLKAQFRRDTARLDADIAALRVAGLPIG</sequence>
<dbReference type="RefSeq" id="WP_212495642.1">
    <property type="nucleotide sequence ID" value="NZ_JAFCJH010000099.1"/>
</dbReference>
<evidence type="ECO:0000313" key="5">
    <source>
        <dbReference type="Proteomes" id="UP001315278"/>
    </source>
</evidence>
<evidence type="ECO:0008006" key="6">
    <source>
        <dbReference type="Google" id="ProtNLM"/>
    </source>
</evidence>
<comment type="caution">
    <text evidence="4">The sequence shown here is derived from an EMBL/GenBank/DDBJ whole genome shotgun (WGS) entry which is preliminary data.</text>
</comment>
<dbReference type="Gene3D" id="1.25.40.10">
    <property type="entry name" value="Tetratricopeptide repeat domain"/>
    <property type="match status" value="1"/>
</dbReference>
<evidence type="ECO:0000256" key="3">
    <source>
        <dbReference type="PROSITE-ProRule" id="PRU00339"/>
    </source>
</evidence>
<dbReference type="PANTHER" id="PTHR44858">
    <property type="entry name" value="TETRATRICOPEPTIDE REPEAT PROTEIN 6"/>
    <property type="match status" value="1"/>
</dbReference>
<dbReference type="EMBL" id="JAFCJH010000099">
    <property type="protein sequence ID" value="MBR0801711.1"/>
    <property type="molecule type" value="Genomic_DNA"/>
</dbReference>
<evidence type="ECO:0000256" key="1">
    <source>
        <dbReference type="ARBA" id="ARBA00022737"/>
    </source>
</evidence>
<keyword evidence="1" id="KW-0677">Repeat</keyword>
<evidence type="ECO:0000313" key="4">
    <source>
        <dbReference type="EMBL" id="MBR0801711.1"/>
    </source>
</evidence>
<feature type="repeat" description="TPR" evidence="3">
    <location>
        <begin position="75"/>
        <end position="108"/>
    </location>
</feature>
<dbReference type="Proteomes" id="UP001315278">
    <property type="component" value="Unassembled WGS sequence"/>
</dbReference>
<accession>A0ABS5FXZ5</accession>
<keyword evidence="5" id="KW-1185">Reference proteome</keyword>
<reference evidence="5" key="1">
    <citation type="journal article" date="2021" name="ISME J.">
        <title>Evolutionary origin and ecological implication of a unique nif island in free-living Bradyrhizobium lineages.</title>
        <authorList>
            <person name="Tao J."/>
        </authorList>
    </citation>
    <scope>NUCLEOTIDE SEQUENCE [LARGE SCALE GENOMIC DNA]</scope>
    <source>
        <strain evidence="5">SZCCT0434</strain>
    </source>
</reference>
<dbReference type="SUPFAM" id="SSF48452">
    <property type="entry name" value="TPR-like"/>
    <property type="match status" value="1"/>
</dbReference>
<organism evidence="4 5">
    <name type="scientific">Bradyrhizobium jicamae</name>
    <dbReference type="NCBI Taxonomy" id="280332"/>
    <lineage>
        <taxon>Bacteria</taxon>
        <taxon>Pseudomonadati</taxon>
        <taxon>Pseudomonadota</taxon>
        <taxon>Alphaproteobacteria</taxon>
        <taxon>Hyphomicrobiales</taxon>
        <taxon>Nitrobacteraceae</taxon>
        <taxon>Bradyrhizobium</taxon>
    </lineage>
</organism>
<protein>
    <recommendedName>
        <fullName evidence="6">Tetratrico peptide repeat group 5 domain-containing protein</fullName>
    </recommendedName>
</protein>
<dbReference type="InterPro" id="IPR050498">
    <property type="entry name" value="Ycf3"/>
</dbReference>